<gene>
    <name evidence="2" type="ORF">AVLFYP127_00177</name>
</gene>
<evidence type="ECO:0000256" key="1">
    <source>
        <dbReference type="SAM" id="Phobius"/>
    </source>
</evidence>
<feature type="transmembrane region" description="Helical" evidence="1">
    <location>
        <begin position="6"/>
        <end position="27"/>
    </location>
</feature>
<evidence type="ECO:0008006" key="3">
    <source>
        <dbReference type="Google" id="ProtNLM"/>
    </source>
</evidence>
<dbReference type="AlphaFoldDB" id="A0A6N2R221"/>
<dbReference type="EMBL" id="CACRSW010000001">
    <property type="protein sequence ID" value="VYS75073.1"/>
    <property type="molecule type" value="Genomic_DNA"/>
</dbReference>
<organism evidence="2">
    <name type="scientific">Anaerococcus vaginalis</name>
    <dbReference type="NCBI Taxonomy" id="33037"/>
    <lineage>
        <taxon>Bacteria</taxon>
        <taxon>Bacillati</taxon>
        <taxon>Bacillota</taxon>
        <taxon>Tissierellia</taxon>
        <taxon>Tissierellales</taxon>
        <taxon>Peptoniphilaceae</taxon>
        <taxon>Anaerococcus</taxon>
    </lineage>
</organism>
<evidence type="ECO:0000313" key="2">
    <source>
        <dbReference type="EMBL" id="VYS75073.1"/>
    </source>
</evidence>
<dbReference type="InterPro" id="IPR010718">
    <property type="entry name" value="DUF1294"/>
</dbReference>
<reference evidence="2" key="1">
    <citation type="submission" date="2019-11" db="EMBL/GenBank/DDBJ databases">
        <authorList>
            <person name="Feng L."/>
        </authorList>
    </citation>
    <scope>NUCLEOTIDE SEQUENCE</scope>
    <source>
        <strain evidence="2">AvaginalisLFYP127</strain>
    </source>
</reference>
<keyword evidence="1" id="KW-0472">Membrane</keyword>
<sequence length="91" mass="11069">MKIKYLIIYFIFVSLISIFLVIYDKIASKKFKRNRIRENILLLFAFMGGAFFMYITMKLIHHKTRHKKFMIGIPIFIVLHIFLGFYLFNRI</sequence>
<feature type="transmembrane region" description="Helical" evidence="1">
    <location>
        <begin position="39"/>
        <end position="57"/>
    </location>
</feature>
<dbReference type="Pfam" id="PF06961">
    <property type="entry name" value="DUF1294"/>
    <property type="match status" value="1"/>
</dbReference>
<proteinExistence type="predicted"/>
<keyword evidence="1" id="KW-1133">Transmembrane helix</keyword>
<keyword evidence="1" id="KW-0812">Transmembrane</keyword>
<dbReference type="RefSeq" id="WP_156328410.1">
    <property type="nucleotide sequence ID" value="NZ_CACRSW010000001.1"/>
</dbReference>
<protein>
    <recommendedName>
        <fullName evidence="3">Phosphoesterase</fullName>
    </recommendedName>
</protein>
<name>A0A6N2R221_9FIRM</name>
<feature type="transmembrane region" description="Helical" evidence="1">
    <location>
        <begin position="69"/>
        <end position="88"/>
    </location>
</feature>
<accession>A0A6N2R221</accession>